<dbReference type="GO" id="GO:0022857">
    <property type="term" value="F:transmembrane transporter activity"/>
    <property type="evidence" value="ECO:0007669"/>
    <property type="project" value="InterPro"/>
</dbReference>
<dbReference type="PANTHER" id="PTHR10924">
    <property type="entry name" value="MAJOR FACILITATOR SUPERFAMILY PROTEIN-RELATED"/>
    <property type="match status" value="1"/>
</dbReference>
<evidence type="ECO:0000256" key="4">
    <source>
        <dbReference type="ARBA" id="ARBA00023136"/>
    </source>
</evidence>
<dbReference type="PANTHER" id="PTHR10924:SF27">
    <property type="entry name" value="SOLUTE CARRIER FAMILY 49 MEMBER 4"/>
    <property type="match status" value="1"/>
</dbReference>
<feature type="transmembrane region" description="Helical" evidence="5">
    <location>
        <begin position="206"/>
        <end position="229"/>
    </location>
</feature>
<feature type="transmembrane region" description="Helical" evidence="5">
    <location>
        <begin position="145"/>
        <end position="165"/>
    </location>
</feature>
<dbReference type="GO" id="GO:0016020">
    <property type="term" value="C:membrane"/>
    <property type="evidence" value="ECO:0007669"/>
    <property type="project" value="UniProtKB-SubCell"/>
</dbReference>
<accession>A0A7J7KDD2</accession>
<keyword evidence="4 5" id="KW-0472">Membrane</keyword>
<dbReference type="InterPro" id="IPR036259">
    <property type="entry name" value="MFS_trans_sf"/>
</dbReference>
<keyword evidence="2 5" id="KW-0812">Transmembrane</keyword>
<evidence type="ECO:0000256" key="5">
    <source>
        <dbReference type="SAM" id="Phobius"/>
    </source>
</evidence>
<evidence type="ECO:0000256" key="2">
    <source>
        <dbReference type="ARBA" id="ARBA00022692"/>
    </source>
</evidence>
<name>A0A7J7KDD2_BUGNE</name>
<dbReference type="OrthoDB" id="422206at2759"/>
<evidence type="ECO:0000313" key="6">
    <source>
        <dbReference type="EMBL" id="KAF6036659.1"/>
    </source>
</evidence>
<dbReference type="InterPro" id="IPR049680">
    <property type="entry name" value="FLVCR1-2_SLC49-like"/>
</dbReference>
<feature type="transmembrane region" description="Helical" evidence="5">
    <location>
        <begin position="115"/>
        <end position="138"/>
    </location>
</feature>
<evidence type="ECO:0000256" key="3">
    <source>
        <dbReference type="ARBA" id="ARBA00022989"/>
    </source>
</evidence>
<feature type="transmembrane region" description="Helical" evidence="5">
    <location>
        <begin position="348"/>
        <end position="369"/>
    </location>
</feature>
<feature type="transmembrane region" description="Helical" evidence="5">
    <location>
        <begin position="476"/>
        <end position="495"/>
    </location>
</feature>
<keyword evidence="7" id="KW-1185">Reference proteome</keyword>
<keyword evidence="3 5" id="KW-1133">Transmembrane helix</keyword>
<dbReference type="Proteomes" id="UP000593567">
    <property type="component" value="Unassembled WGS sequence"/>
</dbReference>
<organism evidence="6 7">
    <name type="scientific">Bugula neritina</name>
    <name type="common">Brown bryozoan</name>
    <name type="synonym">Sertularia neritina</name>
    <dbReference type="NCBI Taxonomy" id="10212"/>
    <lineage>
        <taxon>Eukaryota</taxon>
        <taxon>Metazoa</taxon>
        <taxon>Spiralia</taxon>
        <taxon>Lophotrochozoa</taxon>
        <taxon>Bryozoa</taxon>
        <taxon>Gymnolaemata</taxon>
        <taxon>Cheilostomatida</taxon>
        <taxon>Flustrina</taxon>
        <taxon>Buguloidea</taxon>
        <taxon>Bugulidae</taxon>
        <taxon>Bugula</taxon>
    </lineage>
</organism>
<dbReference type="Gene3D" id="1.20.1250.20">
    <property type="entry name" value="MFS general substrate transporter like domains"/>
    <property type="match status" value="2"/>
</dbReference>
<evidence type="ECO:0000313" key="7">
    <source>
        <dbReference type="Proteomes" id="UP000593567"/>
    </source>
</evidence>
<dbReference type="AlphaFoldDB" id="A0A7J7KDD2"/>
<evidence type="ECO:0008006" key="8">
    <source>
        <dbReference type="Google" id="ProtNLM"/>
    </source>
</evidence>
<dbReference type="InterPro" id="IPR011701">
    <property type="entry name" value="MFS"/>
</dbReference>
<feature type="transmembrane region" description="Helical" evidence="5">
    <location>
        <begin position="445"/>
        <end position="470"/>
    </location>
</feature>
<comment type="subcellular location">
    <subcellularLocation>
        <location evidence="1">Membrane</location>
        <topology evidence="1">Multi-pass membrane protein</topology>
    </subcellularLocation>
</comment>
<sequence>MKAASRFSLSSSLFLSQSYTQVILTRKEKCLVERESTTDMTSDINSVTTEKSALLPLNNSVADSTESSDEIRTYQRRWWILVVFCVCASNQSYLWNTWAPIADATQIAFGWPKYFPALLLGVSNALSAVMAFPIMYFIEKTDLRQATVLSSFLMVMCIIAWNIALQARQKWLIVVGAALNGITGAVTMASPSLLSVTWFPTSERAIATAFAVLSGYTGNGLAFITGPYISGANVTVGEVRHRKMLDEGFITSLRLGILKIMYYGATITFIGFLMTMLYFPPGPPKKPSEVQNAVREEFISGFKKIAKNHDFWLLSTAYNLSNALFNSWLPLSSINFRSLNIDEVTAGWIGFTAIMTSSVSSVFISYIMNYFKKRVKLFLQLANLVALTMFVILICIQRSYIFVPPSFVTTSLYILCTGAAISINGVIPLYYELACDSAFPADEGLTGSVIVTVNNLLGFTVLMLFLHPTLALDTEWMTWSCLGACVLTIPMLFFMKENYNRLDIDSGDSTDIKVLSKGSDSDY</sequence>
<proteinExistence type="predicted"/>
<evidence type="ECO:0000256" key="1">
    <source>
        <dbReference type="ARBA" id="ARBA00004141"/>
    </source>
</evidence>
<comment type="caution">
    <text evidence="6">The sequence shown here is derived from an EMBL/GenBank/DDBJ whole genome shotgun (WGS) entry which is preliminary data.</text>
</comment>
<reference evidence="6" key="1">
    <citation type="submission" date="2020-06" db="EMBL/GenBank/DDBJ databases">
        <title>Draft genome of Bugula neritina, a colonial animal packing powerful symbionts and potential medicines.</title>
        <authorList>
            <person name="Rayko M."/>
        </authorList>
    </citation>
    <scope>NUCLEOTIDE SEQUENCE [LARGE SCALE GENOMIC DNA]</scope>
    <source>
        <strain evidence="6">Kwan_BN1</strain>
    </source>
</reference>
<gene>
    <name evidence="6" type="ORF">EB796_005052</name>
</gene>
<dbReference type="EMBL" id="VXIV02000691">
    <property type="protein sequence ID" value="KAF6036659.1"/>
    <property type="molecule type" value="Genomic_DNA"/>
</dbReference>
<protein>
    <recommendedName>
        <fullName evidence="8">DIRC2</fullName>
    </recommendedName>
</protein>
<dbReference type="SUPFAM" id="SSF103473">
    <property type="entry name" value="MFS general substrate transporter"/>
    <property type="match status" value="1"/>
</dbReference>
<dbReference type="Pfam" id="PF07690">
    <property type="entry name" value="MFS_1"/>
    <property type="match status" value="1"/>
</dbReference>
<feature type="transmembrane region" description="Helical" evidence="5">
    <location>
        <begin position="171"/>
        <end position="194"/>
    </location>
</feature>
<feature type="transmembrane region" description="Helical" evidence="5">
    <location>
        <begin position="260"/>
        <end position="279"/>
    </location>
</feature>
<feature type="transmembrane region" description="Helical" evidence="5">
    <location>
        <begin position="381"/>
        <end position="400"/>
    </location>
</feature>
<feature type="transmembrane region" description="Helical" evidence="5">
    <location>
        <begin position="412"/>
        <end position="433"/>
    </location>
</feature>